<name>A0A2P5DVI1_PARAD</name>
<evidence type="ECO:0000256" key="1">
    <source>
        <dbReference type="SAM" id="MobiDB-lite"/>
    </source>
</evidence>
<dbReference type="Proteomes" id="UP000237105">
    <property type="component" value="Unassembled WGS sequence"/>
</dbReference>
<sequence length="197" mass="22075">MSLLSLLGFPYYSMESLPVDHEPSPMVKVEQEEEEEEERGHHVLKTLPPPPPPPLTPFQWDDNSLSQLGFGYDSLTNDFKVVKFCGAYDTGKRCGYSNLFKRCAQVGVYSVGSNSWKLMEMPNLFTSELDSVDSSFFDVVATPNLTCSVVVNNSIRWMLRFHPSKELNHYSFGIVAFDLNTEDPTGEGTANSTLTSE</sequence>
<accession>A0A2P5DVI1</accession>
<proteinExistence type="predicted"/>
<reference evidence="3" key="1">
    <citation type="submission" date="2016-06" db="EMBL/GenBank/DDBJ databases">
        <title>Parallel loss of symbiosis genes in relatives of nitrogen-fixing non-legume Parasponia.</title>
        <authorList>
            <person name="Van Velzen R."/>
            <person name="Holmer R."/>
            <person name="Bu F."/>
            <person name="Rutten L."/>
            <person name="Van Zeijl A."/>
            <person name="Liu W."/>
            <person name="Santuari L."/>
            <person name="Cao Q."/>
            <person name="Sharma T."/>
            <person name="Shen D."/>
            <person name="Roswanjaya Y."/>
            <person name="Wardhani T."/>
            <person name="Kalhor M.S."/>
            <person name="Jansen J."/>
            <person name="Van den Hoogen J."/>
            <person name="Gungor B."/>
            <person name="Hartog M."/>
            <person name="Hontelez J."/>
            <person name="Verver J."/>
            <person name="Yang W.-C."/>
            <person name="Schijlen E."/>
            <person name="Repin R."/>
            <person name="Schilthuizen M."/>
            <person name="Schranz E."/>
            <person name="Heidstra R."/>
            <person name="Miyata K."/>
            <person name="Fedorova E."/>
            <person name="Kohlen W."/>
            <person name="Bisseling T."/>
            <person name="Smit S."/>
            <person name="Geurts R."/>
        </authorList>
    </citation>
    <scope>NUCLEOTIDE SEQUENCE [LARGE SCALE GENOMIC DNA]</scope>
    <source>
        <strain evidence="3">cv. WU1-14</strain>
    </source>
</reference>
<comment type="caution">
    <text evidence="2">The sequence shown here is derived from an EMBL/GenBank/DDBJ whole genome shotgun (WGS) entry which is preliminary data.</text>
</comment>
<evidence type="ECO:0000313" key="3">
    <source>
        <dbReference type="Proteomes" id="UP000237105"/>
    </source>
</evidence>
<protein>
    <submittedName>
        <fullName evidence="2">Uncharacterized protein</fullName>
    </submittedName>
</protein>
<gene>
    <name evidence="2" type="ORF">PanWU01x14_029000</name>
</gene>
<organism evidence="2 3">
    <name type="scientific">Parasponia andersonii</name>
    <name type="common">Sponia andersonii</name>
    <dbReference type="NCBI Taxonomy" id="3476"/>
    <lineage>
        <taxon>Eukaryota</taxon>
        <taxon>Viridiplantae</taxon>
        <taxon>Streptophyta</taxon>
        <taxon>Embryophyta</taxon>
        <taxon>Tracheophyta</taxon>
        <taxon>Spermatophyta</taxon>
        <taxon>Magnoliopsida</taxon>
        <taxon>eudicotyledons</taxon>
        <taxon>Gunneridae</taxon>
        <taxon>Pentapetalae</taxon>
        <taxon>rosids</taxon>
        <taxon>fabids</taxon>
        <taxon>Rosales</taxon>
        <taxon>Cannabaceae</taxon>
        <taxon>Parasponia</taxon>
    </lineage>
</organism>
<keyword evidence="3" id="KW-1185">Reference proteome</keyword>
<dbReference type="EMBL" id="JXTB01000014">
    <property type="protein sequence ID" value="PON77281.1"/>
    <property type="molecule type" value="Genomic_DNA"/>
</dbReference>
<dbReference type="AlphaFoldDB" id="A0A2P5DVI1"/>
<evidence type="ECO:0000313" key="2">
    <source>
        <dbReference type="EMBL" id="PON77281.1"/>
    </source>
</evidence>
<dbReference type="OrthoDB" id="1924677at2759"/>
<feature type="region of interest" description="Disordered" evidence="1">
    <location>
        <begin position="21"/>
        <end position="51"/>
    </location>
</feature>